<dbReference type="InterPro" id="IPR020846">
    <property type="entry name" value="MFS_dom"/>
</dbReference>
<dbReference type="OrthoDB" id="9783227at2"/>
<feature type="domain" description="Major facilitator superfamily (MFS) profile" evidence="8">
    <location>
        <begin position="4"/>
        <end position="545"/>
    </location>
</feature>
<evidence type="ECO:0000259" key="8">
    <source>
        <dbReference type="PROSITE" id="PS50850"/>
    </source>
</evidence>
<dbReference type="PANTHER" id="PTHR43045">
    <property type="entry name" value="SHIKIMATE TRANSPORTER"/>
    <property type="match status" value="1"/>
</dbReference>
<sequence length="551" mass="59502">MRQVVLASAAGTVFEWYDFFVYGALASVISPIFFAGLPDAQAFVFTLLTFAVGFVVRPLGALVFGKIGDSAGRKGAFLITITIMGIATFAIGLLPTAEHVGIWAPILLVTCRVLQGFALGGEYGGAAIYVAEHANPKKRGLATGWIQTSAAFGLVGALGVVAITRAVLGEDALREWGWRIPFLLSICLLAISVWIRLQLEESPAFQKLKDEGKVSKAAYRESFFEWRNLKIVLLAFFTVCMAQGVVWYTGSFYTQFFLERTLKIDSLTVNLLMIAAVTLSAPLYIFFAWLSDKVGRKPVMLAGIVLMLALYFPGYHFITQQGNPELARASANVPVTVIADPADCTFQLDLTGGARQFSTSCDIAKGALTSAGVSYSTEAGPVGALARIRIGQIEVESVSAVGQSNSEIRATRTAFETEILRPALNEAGYPAHAPGAMQNWSFEEIARVFSEKFGVYLMMALFVVAATALYGPQAAALVELFPTRIRYTALSVPYHIGVGWLGGLLPAIVFAINTATGSIYNGLWFPTIFTAIAALVTLFFLPETKDRDIHA</sequence>
<dbReference type="InParanoid" id="A0A1B1ANA6"/>
<dbReference type="KEGG" id="cbot:ATE48_09830"/>
<accession>A0A1B1ANA6</accession>
<dbReference type="AlphaFoldDB" id="A0A1B1ANA6"/>
<dbReference type="Pfam" id="PF00083">
    <property type="entry name" value="Sugar_tr"/>
    <property type="match status" value="2"/>
</dbReference>
<dbReference type="PROSITE" id="PS50850">
    <property type="entry name" value="MFS"/>
    <property type="match status" value="1"/>
</dbReference>
<feature type="transmembrane region" description="Helical" evidence="7">
    <location>
        <begin position="492"/>
        <end position="512"/>
    </location>
</feature>
<dbReference type="GO" id="GO:0022857">
    <property type="term" value="F:transmembrane transporter activity"/>
    <property type="evidence" value="ECO:0007669"/>
    <property type="project" value="InterPro"/>
</dbReference>
<keyword evidence="6 7" id="KW-0472">Membrane</keyword>
<organism evidence="9 10">
    <name type="scientific">Candidatus Viadribacter manganicus</name>
    <dbReference type="NCBI Taxonomy" id="1759059"/>
    <lineage>
        <taxon>Bacteria</taxon>
        <taxon>Pseudomonadati</taxon>
        <taxon>Pseudomonadota</taxon>
        <taxon>Alphaproteobacteria</taxon>
        <taxon>Hyphomonadales</taxon>
        <taxon>Hyphomonadaceae</taxon>
        <taxon>Candidatus Viadribacter</taxon>
    </lineage>
</organism>
<dbReference type="STRING" id="1759059.ATE48_09830"/>
<feature type="transmembrane region" description="Helical" evidence="7">
    <location>
        <begin position="299"/>
        <end position="318"/>
    </location>
</feature>
<evidence type="ECO:0000256" key="4">
    <source>
        <dbReference type="ARBA" id="ARBA00022692"/>
    </source>
</evidence>
<dbReference type="GO" id="GO:0005886">
    <property type="term" value="C:plasma membrane"/>
    <property type="evidence" value="ECO:0007669"/>
    <property type="project" value="UniProtKB-SubCell"/>
</dbReference>
<comment type="subcellular location">
    <subcellularLocation>
        <location evidence="1">Cell membrane</location>
        <topology evidence="1">Multi-pass membrane protein</topology>
    </subcellularLocation>
</comment>
<evidence type="ECO:0000256" key="5">
    <source>
        <dbReference type="ARBA" id="ARBA00022989"/>
    </source>
</evidence>
<evidence type="ECO:0000313" key="9">
    <source>
        <dbReference type="EMBL" id="ANP48015.1"/>
    </source>
</evidence>
<feature type="transmembrane region" description="Helical" evidence="7">
    <location>
        <begin position="269"/>
        <end position="287"/>
    </location>
</feature>
<feature type="transmembrane region" description="Helical" evidence="7">
    <location>
        <begin position="176"/>
        <end position="197"/>
    </location>
</feature>
<keyword evidence="2" id="KW-0813">Transport</keyword>
<dbReference type="Proteomes" id="UP000092498">
    <property type="component" value="Chromosome"/>
</dbReference>
<evidence type="ECO:0000256" key="1">
    <source>
        <dbReference type="ARBA" id="ARBA00004651"/>
    </source>
</evidence>
<feature type="transmembrane region" description="Helical" evidence="7">
    <location>
        <begin position="453"/>
        <end position="471"/>
    </location>
</feature>
<feature type="transmembrane region" description="Helical" evidence="7">
    <location>
        <begin position="229"/>
        <end position="249"/>
    </location>
</feature>
<name>A0A1B1ANA6_9PROT</name>
<keyword evidence="10" id="KW-1185">Reference proteome</keyword>
<feature type="transmembrane region" description="Helical" evidence="7">
    <location>
        <begin position="42"/>
        <end position="64"/>
    </location>
</feature>
<evidence type="ECO:0000256" key="6">
    <source>
        <dbReference type="ARBA" id="ARBA00023136"/>
    </source>
</evidence>
<dbReference type="EMBL" id="CP013244">
    <property type="protein sequence ID" value="ANP48015.1"/>
    <property type="molecule type" value="Genomic_DNA"/>
</dbReference>
<evidence type="ECO:0000256" key="7">
    <source>
        <dbReference type="SAM" id="Phobius"/>
    </source>
</evidence>
<dbReference type="SUPFAM" id="SSF103473">
    <property type="entry name" value="MFS general substrate transporter"/>
    <property type="match status" value="1"/>
</dbReference>
<evidence type="ECO:0000256" key="3">
    <source>
        <dbReference type="ARBA" id="ARBA00022475"/>
    </source>
</evidence>
<keyword evidence="4 7" id="KW-0812">Transmembrane</keyword>
<dbReference type="FunCoup" id="A0A1B1ANA6">
    <property type="interactions" value="9"/>
</dbReference>
<dbReference type="InterPro" id="IPR005828">
    <property type="entry name" value="MFS_sugar_transport-like"/>
</dbReference>
<keyword evidence="3" id="KW-1003">Cell membrane</keyword>
<evidence type="ECO:0000313" key="10">
    <source>
        <dbReference type="Proteomes" id="UP000092498"/>
    </source>
</evidence>
<dbReference type="PROSITE" id="PS00217">
    <property type="entry name" value="SUGAR_TRANSPORT_2"/>
    <property type="match status" value="1"/>
</dbReference>
<feature type="transmembrane region" description="Helical" evidence="7">
    <location>
        <begin position="524"/>
        <end position="541"/>
    </location>
</feature>
<protein>
    <submittedName>
        <fullName evidence="9">MFS transporter</fullName>
    </submittedName>
</protein>
<dbReference type="Gene3D" id="1.20.1250.20">
    <property type="entry name" value="MFS general substrate transporter like domains"/>
    <property type="match status" value="2"/>
</dbReference>
<feature type="transmembrane region" description="Helical" evidence="7">
    <location>
        <begin position="141"/>
        <end position="164"/>
    </location>
</feature>
<evidence type="ECO:0000256" key="2">
    <source>
        <dbReference type="ARBA" id="ARBA00022448"/>
    </source>
</evidence>
<proteinExistence type="predicted"/>
<reference evidence="9 10" key="1">
    <citation type="submission" date="2015-11" db="EMBL/GenBank/DDBJ databases">
        <title>Whole-Genome Sequence of Candidatus Oderbacter manganicum from the National Park Lower Oder Valley, Germany.</title>
        <authorList>
            <person name="Braun B."/>
            <person name="Liere K."/>
            <person name="Szewzyk U."/>
        </authorList>
    </citation>
    <scope>NUCLEOTIDE SEQUENCE [LARGE SCALE GENOMIC DNA]</scope>
    <source>
        <strain evidence="9 10">OTSz_A_272</strain>
    </source>
</reference>
<dbReference type="InterPro" id="IPR005829">
    <property type="entry name" value="Sugar_transporter_CS"/>
</dbReference>
<gene>
    <name evidence="9" type="ORF">ATE48_09830</name>
</gene>
<dbReference type="InterPro" id="IPR036259">
    <property type="entry name" value="MFS_trans_sf"/>
</dbReference>
<feature type="transmembrane region" description="Helical" evidence="7">
    <location>
        <begin position="76"/>
        <end position="94"/>
    </location>
</feature>
<dbReference type="PANTHER" id="PTHR43045:SF7">
    <property type="entry name" value="MAJOR FACILITATOR SUPERFAMILY TRANSPORTER"/>
    <property type="match status" value="1"/>
</dbReference>
<keyword evidence="5 7" id="KW-1133">Transmembrane helix</keyword>
<dbReference type="FunFam" id="1.20.1250.20:FF:000001">
    <property type="entry name" value="Dicarboxylate MFS transporter"/>
    <property type="match status" value="1"/>
</dbReference>